<keyword evidence="2" id="KW-0812">Transmembrane</keyword>
<protein>
    <submittedName>
        <fullName evidence="3">Uncharacterized protein</fullName>
    </submittedName>
</protein>
<feature type="compositionally biased region" description="Polar residues" evidence="1">
    <location>
        <begin position="349"/>
        <end position="359"/>
    </location>
</feature>
<dbReference type="Proteomes" id="UP000053105">
    <property type="component" value="Unassembled WGS sequence"/>
</dbReference>
<name>A0A0N0BD33_9HYME</name>
<dbReference type="AlphaFoldDB" id="A0A0N0BD33"/>
<keyword evidence="2" id="KW-0472">Membrane</keyword>
<sequence length="935" mass="106083">MVLTRSHQHLPESKKKLYEETNPVQRCDNEIRKLFLVNGKIDGKTSPSSSKGILSERREEEVAQQSEEETVTRCTRGKGGGMSVGRKYGAEGWGGRLGGSMSENKSKNKRSSVTVFVLGVDRFFEVIFDSFFTFLNDFLADEVVGMFGKTPMLKRWSKAKRKCSLIEKSQPKIRNVCMLQILECCYKDRNSGVVSLSVVSHVKQCIFRDSNVSKSVKLQILVILTILIVLLLGNYFATLTLSGPAGHALSQMEKKGKEMTVMTFWGTKDEDFFYRVRISVGLLRVYGFLIELFVGSDGSRVTSQRGNMSAVVRYSYECGEIKEIDTWLYVGVRVAIEFNRPGFGHQDKSSVISKASQQSKGKDLASNPRKQPSLKEHANLTELVTSEPRFLYLPQDSKSKDSKSNLRHITLTTLKKKRRRKKHYDINCPSGFLQFHTSAKTNIAYSLCRKKEKKKTRLEQLPKKIRSRKFEDQPPEELELRTACLRDVAVPYGDSREQMVQDFCRMQYVRDTETYVSDGWSFRDMRQRLNLKEPMNLQKNSSILLPFRSFVGNLEEIRKNQLKNHPSYSFEKNLETNFLNEFEEISQRLMLQPPKVPVFRYTTTDGRVDISALFGSSGVSGVQLRVCKRRAALFVPRHQLIVSLHLVCKESLLEVNDKRETTLRDLINNAVQLNTVQRRFLPVTEGILKLSESVEFLGSLIGSVIRSWPLVPPLFRLLLPPFLNTPRVILTNANCSQRSSQSNIMSYPITSILSIENQAAASYFSAAALAAAGFYNPAAHLPATSSPGPTAHHLQGKGILTSPHHHPHLNPHGITPPGCFDATAKNFELTKEVRTCSKEIVCQRCRTCSRRVKKIGAKRIFRTWSRLGGRVKEIGVGRILSARRRKIGAIKLPKASFKYSPLDDETLQLREHFTTQFPIYLKITQYLNFALCNNS</sequence>
<evidence type="ECO:0000256" key="1">
    <source>
        <dbReference type="SAM" id="MobiDB-lite"/>
    </source>
</evidence>
<proteinExistence type="predicted"/>
<feature type="region of interest" description="Disordered" evidence="1">
    <location>
        <begin position="785"/>
        <end position="814"/>
    </location>
</feature>
<feature type="region of interest" description="Disordered" evidence="1">
    <location>
        <begin position="345"/>
        <end position="379"/>
    </location>
</feature>
<gene>
    <name evidence="3" type="ORF">WN51_05126</name>
</gene>
<keyword evidence="4" id="KW-1185">Reference proteome</keyword>
<evidence type="ECO:0000313" key="3">
    <source>
        <dbReference type="EMBL" id="KOX69572.1"/>
    </source>
</evidence>
<feature type="transmembrane region" description="Helical" evidence="2">
    <location>
        <begin position="218"/>
        <end position="237"/>
    </location>
</feature>
<dbReference type="STRING" id="166423.A0A0N0BD33"/>
<evidence type="ECO:0000256" key="2">
    <source>
        <dbReference type="SAM" id="Phobius"/>
    </source>
</evidence>
<feature type="region of interest" description="Disordered" evidence="1">
    <location>
        <begin position="42"/>
        <end position="79"/>
    </location>
</feature>
<accession>A0A0N0BD33</accession>
<dbReference type="OrthoDB" id="7442607at2759"/>
<dbReference type="EMBL" id="KQ435885">
    <property type="protein sequence ID" value="KOX69572.1"/>
    <property type="molecule type" value="Genomic_DNA"/>
</dbReference>
<organism evidence="3 4">
    <name type="scientific">Melipona quadrifasciata</name>
    <dbReference type="NCBI Taxonomy" id="166423"/>
    <lineage>
        <taxon>Eukaryota</taxon>
        <taxon>Metazoa</taxon>
        <taxon>Ecdysozoa</taxon>
        <taxon>Arthropoda</taxon>
        <taxon>Hexapoda</taxon>
        <taxon>Insecta</taxon>
        <taxon>Pterygota</taxon>
        <taxon>Neoptera</taxon>
        <taxon>Endopterygota</taxon>
        <taxon>Hymenoptera</taxon>
        <taxon>Apocrita</taxon>
        <taxon>Aculeata</taxon>
        <taxon>Apoidea</taxon>
        <taxon>Anthophila</taxon>
        <taxon>Apidae</taxon>
        <taxon>Melipona</taxon>
    </lineage>
</organism>
<evidence type="ECO:0000313" key="4">
    <source>
        <dbReference type="Proteomes" id="UP000053105"/>
    </source>
</evidence>
<reference evidence="3 4" key="1">
    <citation type="submission" date="2015-07" db="EMBL/GenBank/DDBJ databases">
        <title>The genome of Melipona quadrifasciata.</title>
        <authorList>
            <person name="Pan H."/>
            <person name="Kapheim K."/>
        </authorList>
    </citation>
    <scope>NUCLEOTIDE SEQUENCE [LARGE SCALE GENOMIC DNA]</scope>
    <source>
        <strain evidence="3">0111107301</strain>
        <tissue evidence="3">Whole body</tissue>
    </source>
</reference>
<keyword evidence="2" id="KW-1133">Transmembrane helix</keyword>